<feature type="compositionally biased region" description="Low complexity" evidence="1">
    <location>
        <begin position="147"/>
        <end position="160"/>
    </location>
</feature>
<name>A0AAN6D9W9_9ASCO</name>
<organism evidence="2 3">
    <name type="scientific">Ogataea haglerorum</name>
    <dbReference type="NCBI Taxonomy" id="1937702"/>
    <lineage>
        <taxon>Eukaryota</taxon>
        <taxon>Fungi</taxon>
        <taxon>Dikarya</taxon>
        <taxon>Ascomycota</taxon>
        <taxon>Saccharomycotina</taxon>
        <taxon>Pichiomycetes</taxon>
        <taxon>Pichiales</taxon>
        <taxon>Pichiaceae</taxon>
        <taxon>Ogataea</taxon>
    </lineage>
</organism>
<proteinExistence type="predicted"/>
<accession>A0AAN6D9W9</accession>
<dbReference type="Proteomes" id="UP000738402">
    <property type="component" value="Unassembled WGS sequence"/>
</dbReference>
<protein>
    <submittedName>
        <fullName evidence="2">Uncharacterized protein</fullName>
    </submittedName>
</protein>
<feature type="region of interest" description="Disordered" evidence="1">
    <location>
        <begin position="89"/>
        <end position="108"/>
    </location>
</feature>
<evidence type="ECO:0000313" key="3">
    <source>
        <dbReference type="Proteomes" id="UP000738402"/>
    </source>
</evidence>
<feature type="compositionally biased region" description="Basic and acidic residues" evidence="1">
    <location>
        <begin position="165"/>
        <end position="181"/>
    </location>
</feature>
<gene>
    <name evidence="2" type="ORF">KL933_000459</name>
</gene>
<feature type="region of interest" description="Disordered" evidence="1">
    <location>
        <begin position="454"/>
        <end position="473"/>
    </location>
</feature>
<feature type="region of interest" description="Disordered" evidence="1">
    <location>
        <begin position="351"/>
        <end position="429"/>
    </location>
</feature>
<dbReference type="AlphaFoldDB" id="A0AAN6D9W9"/>
<dbReference type="EMBL" id="JAHLUH010000001">
    <property type="protein sequence ID" value="KAG7730664.1"/>
    <property type="molecule type" value="Genomic_DNA"/>
</dbReference>
<feature type="region of interest" description="Disordered" evidence="1">
    <location>
        <begin position="138"/>
        <end position="181"/>
    </location>
</feature>
<evidence type="ECO:0000256" key="1">
    <source>
        <dbReference type="SAM" id="MobiDB-lite"/>
    </source>
</evidence>
<feature type="compositionally biased region" description="Acidic residues" evidence="1">
    <location>
        <begin position="464"/>
        <end position="473"/>
    </location>
</feature>
<reference evidence="2" key="1">
    <citation type="journal article" date="2021" name="G3 (Bethesda)">
        <title>Genomic diversity, chromosomal rearrangements, and interspecies hybridization in the ogataea polymorpha species complex.</title>
        <authorList>
            <person name="Hanson S.J."/>
            <person name="Cinneide E.O."/>
            <person name="Salzberg L.I."/>
            <person name="Wolfe K.H."/>
            <person name="McGowan J."/>
            <person name="Fitzpatrick D.A."/>
            <person name="Matlin K."/>
        </authorList>
    </citation>
    <scope>NUCLEOTIDE SEQUENCE</scope>
    <source>
        <strain evidence="2">83-405-1</strain>
    </source>
</reference>
<comment type="caution">
    <text evidence="2">The sequence shown here is derived from an EMBL/GenBank/DDBJ whole genome shotgun (WGS) entry which is preliminary data.</text>
</comment>
<feature type="compositionally biased region" description="Basic and acidic residues" evidence="1">
    <location>
        <begin position="365"/>
        <end position="384"/>
    </location>
</feature>
<sequence>MEFRHECKTRSVVNVKLVDFLQRQTLGLWNKGEDKEDGEDHTAEEDKSICKVNGFRDKWSEKGNQESPDPVGRLGNTHTLLSNSQWVGFRNNDEDTWTPRGGEEEDVETREENHGISHALVWIHTELALVQRLGTDGCENDQANGHTDSTTDQSESSSETVNNKQRADGGGKVDNTKDNRGLERVVQTHRLEDGGTIVEEIVVTRQLLQRLQDHTNQQSVENLWLTGDQLAPRCGTGLALNLNGVQNDGSLVLDELGVDSHLVDLGHRPLGILESVFLDQISWRLRHKRHTEDHQEGPCETQTQRNSPLSRVVVVVVGTVGCAVTKEDTESNHKLVAGNKSTSDLLRRGLRDEHWTQHRNGTDGQTRDDSADEKLHPRRNRSDLDDNTNNVNHHGEHKTDLSTLDVSESTKSKTTDSTTDVENGDHQTGSHIGEVVLALTVDLTETTLEIWHVDETRNGTGIPSEDETTESDQ</sequence>
<evidence type="ECO:0000313" key="2">
    <source>
        <dbReference type="EMBL" id="KAG7730664.1"/>
    </source>
</evidence>